<dbReference type="SUPFAM" id="SSF51905">
    <property type="entry name" value="FAD/NAD(P)-binding domain"/>
    <property type="match status" value="1"/>
</dbReference>
<gene>
    <name evidence="7" type="ORF">SAMN04488692_101163</name>
</gene>
<dbReference type="InterPro" id="IPR036188">
    <property type="entry name" value="FAD/NAD-bd_sf"/>
</dbReference>
<dbReference type="Proteomes" id="UP000199476">
    <property type="component" value="Unassembled WGS sequence"/>
</dbReference>
<evidence type="ECO:0000313" key="7">
    <source>
        <dbReference type="EMBL" id="SDL10175.1"/>
    </source>
</evidence>
<feature type="region of interest" description="Disordered" evidence="5">
    <location>
        <begin position="389"/>
        <end position="418"/>
    </location>
</feature>
<evidence type="ECO:0000256" key="5">
    <source>
        <dbReference type="SAM" id="MobiDB-lite"/>
    </source>
</evidence>
<keyword evidence="2 4" id="KW-0547">Nucleotide-binding</keyword>
<dbReference type="InterPro" id="IPR023890">
    <property type="entry name" value="Pyrrolys_PylC"/>
</dbReference>
<evidence type="ECO:0000256" key="3">
    <source>
        <dbReference type="ARBA" id="ARBA00022840"/>
    </source>
</evidence>
<dbReference type="Pfam" id="PF02655">
    <property type="entry name" value="ATP-grasp_3"/>
    <property type="match status" value="1"/>
</dbReference>
<dbReference type="EMBL" id="FNGO01000001">
    <property type="protein sequence ID" value="SDL10175.1"/>
    <property type="molecule type" value="Genomic_DNA"/>
</dbReference>
<reference evidence="7 8" key="1">
    <citation type="submission" date="2016-10" db="EMBL/GenBank/DDBJ databases">
        <authorList>
            <person name="de Groot N.N."/>
        </authorList>
    </citation>
    <scope>NUCLEOTIDE SEQUENCE [LARGE SCALE GENOMIC DNA]</scope>
    <source>
        <strain evidence="7 8">SLAS-1</strain>
    </source>
</reference>
<dbReference type="GO" id="GO:0071524">
    <property type="term" value="P:pyrrolysine biosynthetic process"/>
    <property type="evidence" value="ECO:0007669"/>
    <property type="project" value="InterPro"/>
</dbReference>
<proteinExistence type="predicted"/>
<dbReference type="Gene3D" id="3.40.50.720">
    <property type="entry name" value="NAD(P)-binding Rossmann-like Domain"/>
    <property type="match status" value="1"/>
</dbReference>
<dbReference type="PROSITE" id="PS50975">
    <property type="entry name" value="ATP_GRASP"/>
    <property type="match status" value="1"/>
</dbReference>
<dbReference type="GO" id="GO:0005524">
    <property type="term" value="F:ATP binding"/>
    <property type="evidence" value="ECO:0007669"/>
    <property type="project" value="UniProtKB-UniRule"/>
</dbReference>
<dbReference type="PANTHER" id="PTHR43055:SF1">
    <property type="entry name" value="FORMATE-DEPENDENT PHOSPHORIBOSYLGLYCINAMIDE FORMYLTRANSFERASE"/>
    <property type="match status" value="1"/>
</dbReference>
<evidence type="ECO:0000256" key="4">
    <source>
        <dbReference type="PROSITE-ProRule" id="PRU00409"/>
    </source>
</evidence>
<name>A0A1G9HBG0_9FIRM</name>
<evidence type="ECO:0000313" key="8">
    <source>
        <dbReference type="Proteomes" id="UP000199476"/>
    </source>
</evidence>
<dbReference type="GO" id="GO:0046872">
    <property type="term" value="F:metal ion binding"/>
    <property type="evidence" value="ECO:0007669"/>
    <property type="project" value="InterPro"/>
</dbReference>
<dbReference type="AlphaFoldDB" id="A0A1G9HBG0"/>
<accession>A0A1G9HBG0</accession>
<keyword evidence="3 4" id="KW-0067">ATP-binding</keyword>
<feature type="domain" description="ATP-grasp" evidence="6">
    <location>
        <begin position="91"/>
        <end position="287"/>
    </location>
</feature>
<keyword evidence="8" id="KW-1185">Reference proteome</keyword>
<dbReference type="InterPro" id="IPR003806">
    <property type="entry name" value="ATP-grasp_PylC-type"/>
</dbReference>
<dbReference type="NCBIfam" id="TIGR03909">
    <property type="entry name" value="pyrrolys_PylC"/>
    <property type="match status" value="1"/>
</dbReference>
<protein>
    <submittedName>
        <fullName evidence="7">Pyrrolysine biosynthesis protein PylC</fullName>
    </submittedName>
</protein>
<keyword evidence="1" id="KW-0436">Ligase</keyword>
<dbReference type="Gene3D" id="3.30.470.20">
    <property type="entry name" value="ATP-grasp fold, B domain"/>
    <property type="match status" value="1"/>
</dbReference>
<dbReference type="GO" id="GO:0005829">
    <property type="term" value="C:cytosol"/>
    <property type="evidence" value="ECO:0007669"/>
    <property type="project" value="TreeGrafter"/>
</dbReference>
<sequence length="418" mass="46940">MREGSRLNIAVIGGGLQGTEITCLAREAGFKTVLFDRRKRPPARGLCHDFHQLEINRQNLDVFFDLLPEVEAVLPALEDYKVLKLLDRGCRRENLPFIFDLQAFEITSCKETSRRFFRRHNLPHARQPPAADFPLILKPARGSGSSGVIKVEDQAELEYQRDQLSDDDDVLVEEYLEGPAFSLEVLGLNGSFYPLMPTRLEFDESFDCCRVLAGKVITDRRQNELYELARRIARALNLEGIMDIEIILTDSGCKIMEIDARFPSQTPLAVYQASGLNMVSLLLSGAKNKKNKDLNLPELSFEQGAAVLEQMLIKKSEGETKIYAPVGEHVLTEGGELNIQRNFYGADLALTDLPRAHIATGENILSTESEAKAEQSWRAALVYTGEDLKEAREKSRRSRNRLKNGLVFERGGPSDDQA</sequence>
<evidence type="ECO:0000259" key="6">
    <source>
        <dbReference type="PROSITE" id="PS50975"/>
    </source>
</evidence>
<evidence type="ECO:0000256" key="2">
    <source>
        <dbReference type="ARBA" id="ARBA00022741"/>
    </source>
</evidence>
<evidence type="ECO:0000256" key="1">
    <source>
        <dbReference type="ARBA" id="ARBA00022598"/>
    </source>
</evidence>
<dbReference type="GO" id="GO:0016874">
    <property type="term" value="F:ligase activity"/>
    <property type="evidence" value="ECO:0007669"/>
    <property type="project" value="UniProtKB-KW"/>
</dbReference>
<dbReference type="SUPFAM" id="SSF56059">
    <property type="entry name" value="Glutathione synthetase ATP-binding domain-like"/>
    <property type="match status" value="1"/>
</dbReference>
<dbReference type="STRING" id="321763.SAMN04488692_101163"/>
<organism evidence="7 8">
    <name type="scientific">Halarsenatibacter silvermanii</name>
    <dbReference type="NCBI Taxonomy" id="321763"/>
    <lineage>
        <taxon>Bacteria</taxon>
        <taxon>Bacillati</taxon>
        <taxon>Bacillota</taxon>
        <taxon>Clostridia</taxon>
        <taxon>Halanaerobiales</taxon>
        <taxon>Halarsenatibacteraceae</taxon>
        <taxon>Halarsenatibacter</taxon>
    </lineage>
</organism>
<dbReference type="PANTHER" id="PTHR43055">
    <property type="entry name" value="FORMATE-DEPENDENT PHOSPHORIBOSYLGLYCINAMIDE FORMYLTRANSFERASE"/>
    <property type="match status" value="1"/>
</dbReference>
<dbReference type="InterPro" id="IPR011761">
    <property type="entry name" value="ATP-grasp"/>
</dbReference>